<organism evidence="3 4">
    <name type="scientific">Dokdonia ponticola</name>
    <dbReference type="NCBI Taxonomy" id="2041041"/>
    <lineage>
        <taxon>Bacteria</taxon>
        <taxon>Pseudomonadati</taxon>
        <taxon>Bacteroidota</taxon>
        <taxon>Flavobacteriia</taxon>
        <taxon>Flavobacteriales</taxon>
        <taxon>Flavobacteriaceae</taxon>
        <taxon>Dokdonia</taxon>
    </lineage>
</organism>
<dbReference type="Gene3D" id="3.30.70.100">
    <property type="match status" value="2"/>
</dbReference>
<protein>
    <submittedName>
        <fullName evidence="3">Heavy-metal-associated domain-containing protein</fullName>
    </submittedName>
</protein>
<dbReference type="Proteomes" id="UP001596043">
    <property type="component" value="Unassembled WGS sequence"/>
</dbReference>
<dbReference type="PROSITE" id="PS50846">
    <property type="entry name" value="HMA_2"/>
    <property type="match status" value="1"/>
</dbReference>
<accession>A0ABV9I3E5</accession>
<gene>
    <name evidence="3" type="ORF">ACFO3O_18830</name>
</gene>
<evidence type="ECO:0000256" key="1">
    <source>
        <dbReference type="SAM" id="SignalP"/>
    </source>
</evidence>
<evidence type="ECO:0000313" key="4">
    <source>
        <dbReference type="Proteomes" id="UP001596043"/>
    </source>
</evidence>
<dbReference type="InterPro" id="IPR036163">
    <property type="entry name" value="HMA_dom_sf"/>
</dbReference>
<evidence type="ECO:0000313" key="3">
    <source>
        <dbReference type="EMBL" id="MFC4635974.1"/>
    </source>
</evidence>
<dbReference type="SUPFAM" id="SSF55008">
    <property type="entry name" value="HMA, heavy metal-associated domain"/>
    <property type="match status" value="2"/>
</dbReference>
<keyword evidence="1" id="KW-0732">Signal</keyword>
<feature type="domain" description="HMA" evidence="2">
    <location>
        <begin position="25"/>
        <end position="92"/>
    </location>
</feature>
<name>A0ABV9I3E5_9FLAO</name>
<comment type="caution">
    <text evidence="3">The sequence shown here is derived from an EMBL/GenBank/DDBJ whole genome shotgun (WGS) entry which is preliminary data.</text>
</comment>
<dbReference type="CDD" id="cd00371">
    <property type="entry name" value="HMA"/>
    <property type="match status" value="1"/>
</dbReference>
<feature type="signal peptide" evidence="1">
    <location>
        <begin position="1"/>
        <end position="20"/>
    </location>
</feature>
<reference evidence="4" key="1">
    <citation type="journal article" date="2019" name="Int. J. Syst. Evol. Microbiol.">
        <title>The Global Catalogue of Microorganisms (GCM) 10K type strain sequencing project: providing services to taxonomists for standard genome sequencing and annotation.</title>
        <authorList>
            <consortium name="The Broad Institute Genomics Platform"/>
            <consortium name="The Broad Institute Genome Sequencing Center for Infectious Disease"/>
            <person name="Wu L."/>
            <person name="Ma J."/>
        </authorList>
    </citation>
    <scope>NUCLEOTIDE SEQUENCE [LARGE SCALE GENOMIC DNA]</scope>
    <source>
        <strain evidence="4">YJ-61-S</strain>
    </source>
</reference>
<feature type="chain" id="PRO_5046910454" evidence="1">
    <location>
        <begin position="21"/>
        <end position="209"/>
    </location>
</feature>
<dbReference type="EMBL" id="JBHSFV010000013">
    <property type="protein sequence ID" value="MFC4635974.1"/>
    <property type="molecule type" value="Genomic_DNA"/>
</dbReference>
<dbReference type="RefSeq" id="WP_379981721.1">
    <property type="nucleotide sequence ID" value="NZ_JBHSFV010000013.1"/>
</dbReference>
<dbReference type="InterPro" id="IPR006121">
    <property type="entry name" value="HMA_dom"/>
</dbReference>
<keyword evidence="4" id="KW-1185">Reference proteome</keyword>
<sequence>MKKIILIVCAMIMAIPAVQAQKNYDQFEVQVDGLGCPFCAYGLEKKFKEFKGIKNVKIDIETGDFSFTYPTEKALTIEAVEKQVVKAGYTPMSGRVTRSDGTVEEMGGAPKEAIAADADLTTESVFVAGKCEMCQARIVKATIDIAGVATADWNQKTKLLEVSYDTKVTSLDAIEKAVANVGHDTKNHKAKDATYKDLPACCAYERVEY</sequence>
<dbReference type="Pfam" id="PF00403">
    <property type="entry name" value="HMA"/>
    <property type="match status" value="1"/>
</dbReference>
<proteinExistence type="predicted"/>
<evidence type="ECO:0000259" key="2">
    <source>
        <dbReference type="PROSITE" id="PS50846"/>
    </source>
</evidence>